<proteinExistence type="predicted"/>
<comment type="caution">
    <text evidence="2">The sequence shown here is derived from an EMBL/GenBank/DDBJ whole genome shotgun (WGS) entry which is preliminary data.</text>
</comment>
<protein>
    <submittedName>
        <fullName evidence="2">Uncharacterized protein</fullName>
    </submittedName>
</protein>
<reference evidence="2" key="1">
    <citation type="journal article" date="2020" name="mSystems">
        <title>Genome- and Community-Level Interaction Insights into Carbon Utilization and Element Cycling Functions of Hydrothermarchaeota in Hydrothermal Sediment.</title>
        <authorList>
            <person name="Zhou Z."/>
            <person name="Liu Y."/>
            <person name="Xu W."/>
            <person name="Pan J."/>
            <person name="Luo Z.H."/>
            <person name="Li M."/>
        </authorList>
    </citation>
    <scope>NUCLEOTIDE SEQUENCE [LARGE SCALE GENOMIC DNA]</scope>
    <source>
        <strain evidence="2">SpSt-637</strain>
        <strain evidence="1">SpSt-667</strain>
    </source>
</reference>
<accession>A0A7C4NNM9</accession>
<evidence type="ECO:0000313" key="1">
    <source>
        <dbReference type="EMBL" id="HGQ35160.1"/>
    </source>
</evidence>
<gene>
    <name evidence="2" type="ORF">ENU08_07280</name>
    <name evidence="1" type="ORF">ENU41_00570</name>
</gene>
<sequence length="154" mass="18088">MKTQENCVEITHVYMYLNKVLSKLSKNMMKFIIVDVSKYILYAPNIGYYECIDIKQLKELIRKILGNISTDIDRIFVSKNIDEKWIEQNIKLLLKIPLNQNLLLFKVSPNQKLDPALNKIVSVIPLKKREFIFKKRLNITTIIELIELYASILS</sequence>
<name>A0A7C4NNM9_9CREN</name>
<dbReference type="AlphaFoldDB" id="A0A7C4NNM9"/>
<organism evidence="2">
    <name type="scientific">Ignisphaera aggregans</name>
    <dbReference type="NCBI Taxonomy" id="334771"/>
    <lineage>
        <taxon>Archaea</taxon>
        <taxon>Thermoproteota</taxon>
        <taxon>Thermoprotei</taxon>
        <taxon>Desulfurococcales</taxon>
        <taxon>Desulfurococcaceae</taxon>
        <taxon>Ignisphaera</taxon>
    </lineage>
</organism>
<dbReference type="EMBL" id="DTBD01000066">
    <property type="protein sequence ID" value="HGQ65028.1"/>
    <property type="molecule type" value="Genomic_DNA"/>
</dbReference>
<evidence type="ECO:0000313" key="2">
    <source>
        <dbReference type="EMBL" id="HGQ65028.1"/>
    </source>
</evidence>
<dbReference type="EMBL" id="DTCK01000008">
    <property type="protein sequence ID" value="HGQ35160.1"/>
    <property type="molecule type" value="Genomic_DNA"/>
</dbReference>